<keyword evidence="3" id="KW-1185">Reference proteome</keyword>
<feature type="region of interest" description="Disordered" evidence="1">
    <location>
        <begin position="1"/>
        <end position="34"/>
    </location>
</feature>
<accession>A0AAN9VMF6</accession>
<sequence>MPRPVQGPFLKAEPGGLSALEAPQALRGRPSRRGAEAFVRRGAARRAPVAAVAVAAGRRRTARLGVMPELARAIAVRGGLERGKADEASKEPIQRPLNPLPGARKAFRGREGEEIGRGGG</sequence>
<evidence type="ECO:0000256" key="1">
    <source>
        <dbReference type="SAM" id="MobiDB-lite"/>
    </source>
</evidence>
<feature type="region of interest" description="Disordered" evidence="1">
    <location>
        <begin position="78"/>
        <end position="120"/>
    </location>
</feature>
<reference evidence="2 3" key="1">
    <citation type="submission" date="2024-03" db="EMBL/GenBank/DDBJ databases">
        <title>The genome assembly and annotation of the cricket Gryllus longicercus Weissman &amp; Gray.</title>
        <authorList>
            <person name="Szrajer S."/>
            <person name="Gray D."/>
            <person name="Ylla G."/>
        </authorList>
    </citation>
    <scope>NUCLEOTIDE SEQUENCE [LARGE SCALE GENOMIC DNA]</scope>
    <source>
        <strain evidence="2">DAG 2021-001</strain>
        <tissue evidence="2">Whole body minus gut</tissue>
    </source>
</reference>
<organism evidence="2 3">
    <name type="scientific">Gryllus longicercus</name>
    <dbReference type="NCBI Taxonomy" id="2509291"/>
    <lineage>
        <taxon>Eukaryota</taxon>
        <taxon>Metazoa</taxon>
        <taxon>Ecdysozoa</taxon>
        <taxon>Arthropoda</taxon>
        <taxon>Hexapoda</taxon>
        <taxon>Insecta</taxon>
        <taxon>Pterygota</taxon>
        <taxon>Neoptera</taxon>
        <taxon>Polyneoptera</taxon>
        <taxon>Orthoptera</taxon>
        <taxon>Ensifera</taxon>
        <taxon>Gryllidea</taxon>
        <taxon>Grylloidea</taxon>
        <taxon>Gryllidae</taxon>
        <taxon>Gryllinae</taxon>
        <taxon>Gryllus</taxon>
    </lineage>
</organism>
<evidence type="ECO:0000313" key="3">
    <source>
        <dbReference type="Proteomes" id="UP001378592"/>
    </source>
</evidence>
<name>A0AAN9VMF6_9ORTH</name>
<dbReference type="Proteomes" id="UP001378592">
    <property type="component" value="Unassembled WGS sequence"/>
</dbReference>
<proteinExistence type="predicted"/>
<feature type="compositionally biased region" description="Basic and acidic residues" evidence="1">
    <location>
        <begin position="108"/>
        <end position="120"/>
    </location>
</feature>
<comment type="caution">
    <text evidence="2">The sequence shown here is derived from an EMBL/GenBank/DDBJ whole genome shotgun (WGS) entry which is preliminary data.</text>
</comment>
<feature type="compositionally biased region" description="Basic and acidic residues" evidence="1">
    <location>
        <begin position="79"/>
        <end position="93"/>
    </location>
</feature>
<protein>
    <submittedName>
        <fullName evidence="2">Uncharacterized protein</fullName>
    </submittedName>
</protein>
<dbReference type="AlphaFoldDB" id="A0AAN9VMF6"/>
<dbReference type="EMBL" id="JAZDUA010000162">
    <property type="protein sequence ID" value="KAK7865926.1"/>
    <property type="molecule type" value="Genomic_DNA"/>
</dbReference>
<evidence type="ECO:0000313" key="2">
    <source>
        <dbReference type="EMBL" id="KAK7865926.1"/>
    </source>
</evidence>
<gene>
    <name evidence="2" type="ORF">R5R35_001633</name>
</gene>